<evidence type="ECO:0000313" key="1">
    <source>
        <dbReference type="EMBL" id="KAA6361925.1"/>
    </source>
</evidence>
<proteinExistence type="predicted"/>
<reference evidence="1 2" key="1">
    <citation type="submission" date="2019-03" db="EMBL/GenBank/DDBJ databases">
        <title>Single cell metagenomics reveals metabolic interactions within the superorganism composed of flagellate Streblomastix strix and complex community of Bacteroidetes bacteria on its surface.</title>
        <authorList>
            <person name="Treitli S.C."/>
            <person name="Kolisko M."/>
            <person name="Husnik F."/>
            <person name="Keeling P."/>
            <person name="Hampl V."/>
        </authorList>
    </citation>
    <scope>NUCLEOTIDE SEQUENCE [LARGE SCALE GENOMIC DNA]</scope>
    <source>
        <strain evidence="1">ST1C</strain>
    </source>
</reference>
<evidence type="ECO:0000313" key="2">
    <source>
        <dbReference type="Proteomes" id="UP000324800"/>
    </source>
</evidence>
<sequence>MAQTVLRKVMTTENELFEVLYEYRGREVDSQFISVDKGDLVRVIKKEDIHYIVDKDRTTGKVRKRMVETCSEGTSAKNNKTNPTTQNSASTNFFNYSMVLKSLYVIQYKPNVNVAQHQMFKSSMSINDLNFEWVGIVRNQQSNNKQKKIWSMLCRDAFGRALLVKLMESNEIILIMKLHSIFERQGQENIR</sequence>
<dbReference type="EMBL" id="SNRW01024884">
    <property type="protein sequence ID" value="KAA6361925.1"/>
    <property type="molecule type" value="Genomic_DNA"/>
</dbReference>
<dbReference type="Proteomes" id="UP000324800">
    <property type="component" value="Unassembled WGS sequence"/>
</dbReference>
<gene>
    <name evidence="1" type="ORF">EZS28_042548</name>
</gene>
<organism evidence="1 2">
    <name type="scientific">Streblomastix strix</name>
    <dbReference type="NCBI Taxonomy" id="222440"/>
    <lineage>
        <taxon>Eukaryota</taxon>
        <taxon>Metamonada</taxon>
        <taxon>Preaxostyla</taxon>
        <taxon>Oxymonadida</taxon>
        <taxon>Streblomastigidae</taxon>
        <taxon>Streblomastix</taxon>
    </lineage>
</organism>
<dbReference type="AlphaFoldDB" id="A0A5J4TX00"/>
<accession>A0A5J4TX00</accession>
<comment type="caution">
    <text evidence="1">The sequence shown here is derived from an EMBL/GenBank/DDBJ whole genome shotgun (WGS) entry which is preliminary data.</text>
</comment>
<evidence type="ECO:0008006" key="3">
    <source>
        <dbReference type="Google" id="ProtNLM"/>
    </source>
</evidence>
<name>A0A5J4TX00_9EUKA</name>
<protein>
    <recommendedName>
        <fullName evidence="3">SH3 domain-containing protein</fullName>
    </recommendedName>
</protein>